<dbReference type="AlphaFoldDB" id="A0A1E4RCU4"/>
<dbReference type="RefSeq" id="XP_020074022.1">
    <property type="nucleotide sequence ID" value="XM_020219108.1"/>
</dbReference>
<organism evidence="3 4">
    <name type="scientific">Hyphopichia burtonii NRRL Y-1933</name>
    <dbReference type="NCBI Taxonomy" id="984485"/>
    <lineage>
        <taxon>Eukaryota</taxon>
        <taxon>Fungi</taxon>
        <taxon>Dikarya</taxon>
        <taxon>Ascomycota</taxon>
        <taxon>Saccharomycotina</taxon>
        <taxon>Pichiomycetes</taxon>
        <taxon>Debaryomycetaceae</taxon>
        <taxon>Hyphopichia</taxon>
    </lineage>
</organism>
<dbReference type="InterPro" id="IPR045091">
    <property type="entry name" value="Mad2-like"/>
</dbReference>
<evidence type="ECO:0000313" key="3">
    <source>
        <dbReference type="EMBL" id="ODV64955.1"/>
    </source>
</evidence>
<comment type="similarity">
    <text evidence="1">Belongs to the MAD2 family.</text>
</comment>
<gene>
    <name evidence="3" type="ORF">HYPBUDRAFT_115278</name>
</gene>
<dbReference type="STRING" id="984485.A0A1E4RCU4"/>
<keyword evidence="4" id="KW-1185">Reference proteome</keyword>
<reference evidence="4" key="1">
    <citation type="submission" date="2016-05" db="EMBL/GenBank/DDBJ databases">
        <title>Comparative genomics of biotechnologically important yeasts.</title>
        <authorList>
            <consortium name="DOE Joint Genome Institute"/>
            <person name="Riley R."/>
            <person name="Haridas S."/>
            <person name="Wolfe K.H."/>
            <person name="Lopes M.R."/>
            <person name="Hittinger C.T."/>
            <person name="Goker M."/>
            <person name="Salamov A."/>
            <person name="Wisecaver J."/>
            <person name="Long T.M."/>
            <person name="Aerts A.L."/>
            <person name="Barry K."/>
            <person name="Choi C."/>
            <person name="Clum A."/>
            <person name="Coughlan A.Y."/>
            <person name="Deshpande S."/>
            <person name="Douglass A.P."/>
            <person name="Hanson S.J."/>
            <person name="Klenk H.-P."/>
            <person name="Labutti K."/>
            <person name="Lapidus A."/>
            <person name="Lindquist E."/>
            <person name="Lipzen A."/>
            <person name="Meier-Kolthoff J.P."/>
            <person name="Ohm R.A."/>
            <person name="Otillar R.P."/>
            <person name="Pangilinan J."/>
            <person name="Peng Y."/>
            <person name="Rokas A."/>
            <person name="Rosa C.A."/>
            <person name="Scheuner C."/>
            <person name="Sibirny A.A."/>
            <person name="Slot J.C."/>
            <person name="Stielow J.B."/>
            <person name="Sun H."/>
            <person name="Kurtzman C.P."/>
            <person name="Blackwell M."/>
            <person name="Grigoriev I.V."/>
            <person name="Jeffries T.W."/>
        </authorList>
    </citation>
    <scope>NUCLEOTIDE SEQUENCE [LARGE SCALE GENOMIC DNA]</scope>
    <source>
        <strain evidence="4">NRRL Y-1933</strain>
    </source>
</reference>
<dbReference type="Proteomes" id="UP000095085">
    <property type="component" value="Unassembled WGS sequence"/>
</dbReference>
<keyword evidence="3" id="KW-0238">DNA-binding</keyword>
<dbReference type="InterPro" id="IPR003511">
    <property type="entry name" value="HORMA_dom"/>
</dbReference>
<evidence type="ECO:0000259" key="2">
    <source>
        <dbReference type="PROSITE" id="PS50815"/>
    </source>
</evidence>
<dbReference type="PANTHER" id="PTHR11842:SF10">
    <property type="entry name" value="MITOTIC SPINDLE ASSEMBLY CHECKPOINT PROTEIN MAD2B"/>
    <property type="match status" value="1"/>
</dbReference>
<evidence type="ECO:0000256" key="1">
    <source>
        <dbReference type="ARBA" id="ARBA00010348"/>
    </source>
</evidence>
<dbReference type="Gene3D" id="3.30.900.10">
    <property type="entry name" value="HORMA domain"/>
    <property type="match status" value="1"/>
</dbReference>
<dbReference type="OrthoDB" id="21254at2759"/>
<dbReference type="PANTHER" id="PTHR11842">
    <property type="entry name" value="MITOTIC SPINDLE ASSEMBLY CHECKPOINT PROTEIN MAD2"/>
    <property type="match status" value="1"/>
</dbReference>
<accession>A0A1E4RCU4</accession>
<dbReference type="PROSITE" id="PS50815">
    <property type="entry name" value="HORMA"/>
    <property type="match status" value="1"/>
</dbReference>
<evidence type="ECO:0000313" key="4">
    <source>
        <dbReference type="Proteomes" id="UP000095085"/>
    </source>
</evidence>
<dbReference type="GO" id="GO:0016035">
    <property type="term" value="C:zeta DNA polymerase complex"/>
    <property type="evidence" value="ECO:0007669"/>
    <property type="project" value="TreeGrafter"/>
</dbReference>
<protein>
    <submittedName>
        <fullName evidence="3">DNA-binding protein</fullName>
    </submittedName>
</protein>
<dbReference type="SUPFAM" id="SSF56019">
    <property type="entry name" value="The spindle assembly checkpoint protein mad2"/>
    <property type="match status" value="1"/>
</dbReference>
<dbReference type="EMBL" id="KV454546">
    <property type="protein sequence ID" value="ODV64955.1"/>
    <property type="molecule type" value="Genomic_DNA"/>
</dbReference>
<dbReference type="GeneID" id="30993658"/>
<sequence>MLLPLTSGNVILAIKEFIKVWITQIIYYNEIYPVEIFDKVKSFDLIVFESRNPNLNKYIESFVKEFVQVLVFGSQEGKNAGGHNKSNVEGGKVNKMIVIIYDEKTTKNMREYKLNFDKLIDLSSTVKSLDLLDESFQNSTEDTIEKSSIINIPGFTWKEIYSQFKSILYLHVIELKRLQSQLQQVPINDYNFSSSHNNNNNFFRLLINVSDSIDLNFSENSKDLIPSNWIKLNNGKSDKKKNTKFIPIGEVSIGFICFDLYNEYLR</sequence>
<proteinExistence type="inferred from homology"/>
<dbReference type="InterPro" id="IPR036570">
    <property type="entry name" value="HORMA_dom_sf"/>
</dbReference>
<name>A0A1E4RCU4_9ASCO</name>
<feature type="domain" description="HORMA" evidence="2">
    <location>
        <begin position="8"/>
        <end position="262"/>
    </location>
</feature>
<dbReference type="GO" id="GO:0003677">
    <property type="term" value="F:DNA binding"/>
    <property type="evidence" value="ECO:0007669"/>
    <property type="project" value="UniProtKB-KW"/>
</dbReference>